<feature type="region of interest" description="Disordered" evidence="1">
    <location>
        <begin position="48"/>
        <end position="77"/>
    </location>
</feature>
<name>A0ABU3T595_9MICO</name>
<dbReference type="PANTHER" id="PTHR34216">
    <property type="match status" value="1"/>
</dbReference>
<dbReference type="SUPFAM" id="SSF88713">
    <property type="entry name" value="Glycoside hydrolase/deacetylase"/>
    <property type="match status" value="1"/>
</dbReference>
<reference evidence="2 3" key="1">
    <citation type="submission" date="2023-09" db="EMBL/GenBank/DDBJ databases">
        <title>Microbacterium fusihabitans sp. nov., Microbacterium phycihabitans sp. nov., and Microbacterium cervinum sp. nov., isolated from dried seaweeds of beach.</title>
        <authorList>
            <person name="Lee S.D."/>
        </authorList>
    </citation>
    <scope>NUCLEOTIDE SEQUENCE [LARGE SCALE GENOMIC DNA]</scope>
    <source>
        <strain evidence="2 3">KSW4-17</strain>
    </source>
</reference>
<sequence>MTTTRAARRRRASRRVRARRTLVATVAVALIAGAVAVFALTRAPIAPSETRAASGAPSSSPTPTPTPTPLSPAQRLLSTTTDPNACAVSFAGDGIALDPQVQTQGVRYEALPIPRADGRVFAGWYPTTSDASALTASTRVNGADLVTCTDRERVLHAGWVTPQANAAEDAGIPILMYHQFTRKPEGEDGWLRGNYAYVGDFDAQMAYIKDADFYLPTWDELSAFIDGALFLPRHSVIITDDDADSSWLELAAPIVDGKNLLTTSFVITSFRTEPTPNKFVLQRSHTHDMHRAGADGKGRMVNEDADTIAADLEQSARILGAKEVVAYPFGHYNDTTKEGVRRAGFELGRTIEPGYVRIGTDKLALPVVRINYGMTVDDLKAKIG</sequence>
<dbReference type="EMBL" id="JAWDIS010000001">
    <property type="protein sequence ID" value="MDU0366549.1"/>
    <property type="molecule type" value="Genomic_DNA"/>
</dbReference>
<dbReference type="InterPro" id="IPR011330">
    <property type="entry name" value="Glyco_hydro/deAcase_b/a-brl"/>
</dbReference>
<proteinExistence type="predicted"/>
<keyword evidence="3" id="KW-1185">Reference proteome</keyword>
<evidence type="ECO:0000313" key="3">
    <source>
        <dbReference type="Proteomes" id="UP001263371"/>
    </source>
</evidence>
<dbReference type="InterPro" id="IPR051398">
    <property type="entry name" value="Polysacch_Deacetylase"/>
</dbReference>
<gene>
    <name evidence="2" type="ORF">RWH45_04945</name>
</gene>
<dbReference type="RefSeq" id="WP_315993772.1">
    <property type="nucleotide sequence ID" value="NZ_JAWDIS010000001.1"/>
</dbReference>
<protein>
    <submittedName>
        <fullName evidence="2">Polysaccharide deacetylase family protein</fullName>
    </submittedName>
</protein>
<dbReference type="Gene3D" id="3.20.20.370">
    <property type="entry name" value="Glycoside hydrolase/deacetylase"/>
    <property type="match status" value="1"/>
</dbReference>
<evidence type="ECO:0000256" key="1">
    <source>
        <dbReference type="SAM" id="MobiDB-lite"/>
    </source>
</evidence>
<dbReference type="Proteomes" id="UP001263371">
    <property type="component" value="Unassembled WGS sequence"/>
</dbReference>
<organism evidence="2 3">
    <name type="scientific">Microbacterium galbum</name>
    <dbReference type="NCBI Taxonomy" id="3075994"/>
    <lineage>
        <taxon>Bacteria</taxon>
        <taxon>Bacillati</taxon>
        <taxon>Actinomycetota</taxon>
        <taxon>Actinomycetes</taxon>
        <taxon>Micrococcales</taxon>
        <taxon>Microbacteriaceae</taxon>
        <taxon>Microbacterium</taxon>
    </lineage>
</organism>
<accession>A0ABU3T595</accession>
<dbReference type="PANTHER" id="PTHR34216:SF7">
    <property type="entry name" value="POLY-BETA-1,6-N-ACETYL-D-GLUCOSAMINE N-DEACETYLASE"/>
    <property type="match status" value="1"/>
</dbReference>
<feature type="compositionally biased region" description="Pro residues" evidence="1">
    <location>
        <begin position="60"/>
        <end position="70"/>
    </location>
</feature>
<comment type="caution">
    <text evidence="2">The sequence shown here is derived from an EMBL/GenBank/DDBJ whole genome shotgun (WGS) entry which is preliminary data.</text>
</comment>
<evidence type="ECO:0000313" key="2">
    <source>
        <dbReference type="EMBL" id="MDU0366549.1"/>
    </source>
</evidence>